<name>A0A8H8D6Q5_AJECA</name>
<dbReference type="EMBL" id="JAEVHI010000001">
    <property type="protein sequence ID" value="KAG5303676.1"/>
    <property type="molecule type" value="Genomic_DNA"/>
</dbReference>
<dbReference type="Proteomes" id="UP000670092">
    <property type="component" value="Unassembled WGS sequence"/>
</dbReference>
<proteinExistence type="predicted"/>
<evidence type="ECO:0000313" key="1">
    <source>
        <dbReference type="EMBL" id="KAG5303676.1"/>
    </source>
</evidence>
<evidence type="ECO:0000313" key="2">
    <source>
        <dbReference type="Proteomes" id="UP000670092"/>
    </source>
</evidence>
<dbReference type="AlphaFoldDB" id="A0A8H8D6Q5"/>
<organism evidence="1 2">
    <name type="scientific">Ajellomyces capsulatus</name>
    <name type="common">Darling's disease fungus</name>
    <name type="synonym">Histoplasma capsulatum</name>
    <dbReference type="NCBI Taxonomy" id="5037"/>
    <lineage>
        <taxon>Eukaryota</taxon>
        <taxon>Fungi</taxon>
        <taxon>Dikarya</taxon>
        <taxon>Ascomycota</taxon>
        <taxon>Pezizomycotina</taxon>
        <taxon>Eurotiomycetes</taxon>
        <taxon>Eurotiomycetidae</taxon>
        <taxon>Onygenales</taxon>
        <taxon>Ajellomycetaceae</taxon>
        <taxon>Histoplasma</taxon>
    </lineage>
</organism>
<comment type="caution">
    <text evidence="1">The sequence shown here is derived from an EMBL/GenBank/DDBJ whole genome shotgun (WGS) entry which is preliminary data.</text>
</comment>
<reference evidence="1 2" key="1">
    <citation type="submission" date="2021-01" db="EMBL/GenBank/DDBJ databases">
        <title>Chromosome-level genome assembly of a human fungal pathogen reveals clustering of transcriptionally co-regulated genes.</title>
        <authorList>
            <person name="Voorhies M."/>
            <person name="Cohen S."/>
            <person name="Shea T.P."/>
            <person name="Petrus S."/>
            <person name="Munoz J.F."/>
            <person name="Poplawski S."/>
            <person name="Goldman W.E."/>
            <person name="Michael T."/>
            <person name="Cuomo C.A."/>
            <person name="Sil A."/>
            <person name="Beyhan S."/>
        </authorList>
    </citation>
    <scope>NUCLEOTIDE SEQUENCE [LARGE SCALE GENOMIC DNA]</scope>
    <source>
        <strain evidence="1 2">G184AR</strain>
    </source>
</reference>
<sequence length="100" mass="10231">MRIFTALASDSSNFGSRNATAAASTDVGRAAVVFAATPGPVPGPPIADDGPSLSPAEVGSVWCWCGFEELEARRRRRSWSEGRISNVCGGGKGAGCGMPC</sequence>
<dbReference type="VEuPathDB" id="FungiDB:I7I52_01742"/>
<protein>
    <submittedName>
        <fullName evidence="1">Uncharacterized protein</fullName>
    </submittedName>
</protein>
<gene>
    <name evidence="1" type="ORF">I7I52_01742</name>
</gene>
<accession>A0A8H8D6Q5</accession>